<evidence type="ECO:0000259" key="10">
    <source>
        <dbReference type="PROSITE" id="PS50885"/>
    </source>
</evidence>
<dbReference type="Gene3D" id="6.10.340.10">
    <property type="match status" value="1"/>
</dbReference>
<dbReference type="InterPro" id="IPR036890">
    <property type="entry name" value="HATPase_C_sf"/>
</dbReference>
<evidence type="ECO:0000256" key="1">
    <source>
        <dbReference type="ARBA" id="ARBA00000085"/>
    </source>
</evidence>
<dbReference type="STRING" id="1420851.AU255_09780"/>
<evidence type="ECO:0000256" key="7">
    <source>
        <dbReference type="ARBA" id="ARBA00023012"/>
    </source>
</evidence>
<dbReference type="RefSeq" id="WP_080522714.1">
    <property type="nucleotide sequence ID" value="NZ_LPUF01000001.1"/>
</dbReference>
<keyword evidence="8" id="KW-0812">Transmembrane</keyword>
<dbReference type="Pfam" id="PF07730">
    <property type="entry name" value="HisKA_3"/>
    <property type="match status" value="1"/>
</dbReference>
<evidence type="ECO:0000313" key="12">
    <source>
        <dbReference type="Proteomes" id="UP000191980"/>
    </source>
</evidence>
<dbReference type="Gene3D" id="3.30.565.10">
    <property type="entry name" value="Histidine kinase-like ATPase, C-terminal domain"/>
    <property type="match status" value="1"/>
</dbReference>
<keyword evidence="8" id="KW-0472">Membrane</keyword>
<dbReference type="OrthoDB" id="9797605at2"/>
<feature type="domain" description="Histidine kinase" evidence="9">
    <location>
        <begin position="250"/>
        <end position="446"/>
    </location>
</feature>
<proteinExistence type="predicted"/>
<feature type="domain" description="HAMP" evidence="10">
    <location>
        <begin position="179"/>
        <end position="231"/>
    </location>
</feature>
<keyword evidence="4" id="KW-0597">Phosphoprotein</keyword>
<dbReference type="InterPro" id="IPR050482">
    <property type="entry name" value="Sensor_HK_TwoCompSys"/>
</dbReference>
<dbReference type="EMBL" id="LPUF01000001">
    <property type="protein sequence ID" value="OQK18110.1"/>
    <property type="molecule type" value="Genomic_DNA"/>
</dbReference>
<dbReference type="GO" id="GO:0016020">
    <property type="term" value="C:membrane"/>
    <property type="evidence" value="ECO:0007669"/>
    <property type="project" value="UniProtKB-SubCell"/>
</dbReference>
<evidence type="ECO:0000256" key="2">
    <source>
        <dbReference type="ARBA" id="ARBA00004370"/>
    </source>
</evidence>
<keyword evidence="12" id="KW-1185">Reference proteome</keyword>
<evidence type="ECO:0000256" key="8">
    <source>
        <dbReference type="SAM" id="Phobius"/>
    </source>
</evidence>
<dbReference type="InterPro" id="IPR003660">
    <property type="entry name" value="HAMP_dom"/>
</dbReference>
<gene>
    <name evidence="11" type="ORF">AU255_09780</name>
</gene>
<evidence type="ECO:0000256" key="3">
    <source>
        <dbReference type="ARBA" id="ARBA00012438"/>
    </source>
</evidence>
<evidence type="ECO:0000259" key="9">
    <source>
        <dbReference type="PROSITE" id="PS50109"/>
    </source>
</evidence>
<dbReference type="GO" id="GO:0000155">
    <property type="term" value="F:phosphorelay sensor kinase activity"/>
    <property type="evidence" value="ECO:0007669"/>
    <property type="project" value="InterPro"/>
</dbReference>
<dbReference type="InterPro" id="IPR005467">
    <property type="entry name" value="His_kinase_dom"/>
</dbReference>
<evidence type="ECO:0000256" key="5">
    <source>
        <dbReference type="ARBA" id="ARBA00022679"/>
    </source>
</evidence>
<dbReference type="Proteomes" id="UP000191980">
    <property type="component" value="Unassembled WGS sequence"/>
</dbReference>
<protein>
    <recommendedName>
        <fullName evidence="3">histidine kinase</fullName>
        <ecNumber evidence="3">2.7.13.3</ecNumber>
    </recommendedName>
</protein>
<name>A0A1V8M911_9GAMM</name>
<dbReference type="InterPro" id="IPR003594">
    <property type="entry name" value="HATPase_dom"/>
</dbReference>
<dbReference type="SMART" id="SM00387">
    <property type="entry name" value="HATPase_c"/>
    <property type="match status" value="1"/>
</dbReference>
<sequence length="447" mass="49893">MNLKFHLLLRITLVALFCLLGTASYVLYQADRQAKQEAQALLDSVTQQLHMQLLRIDAGFGQANKFPDLSLWQETSHVSGVCLRFITANNGFTRGLCRGAEWPATQWPRAFAIAYQWLFNPGLEIKREITFKGRKHGALSLTPSAEKELARAWENLRVLLTLSAFTIVAVCLLVYLSIRQALRPAQVIVTGLKKMQSGDLTVRLPDFKLLEWQQTATAINDLASSQQQLLNERKQLTYKLITLQDQERRYLARELHDELGQCLAAINALAASITQTAEQECPVLVDEAKNISRINDHIMQTVRELLVKLRPAEVDELGLEASLNSLLSEWNTRAGRKIHYCLMIKGDCAQLAEPLPMTLFRLIQEGITNIAKHAHASSATIELTINSDRVTLTISDNGSAELPFKPNSGMGLLGMRERVSALGGQLNLENNKSGGLRVHITIPLQKN</sequence>
<evidence type="ECO:0000256" key="4">
    <source>
        <dbReference type="ARBA" id="ARBA00022553"/>
    </source>
</evidence>
<dbReference type="SUPFAM" id="SSF55874">
    <property type="entry name" value="ATPase domain of HSP90 chaperone/DNA topoisomerase II/histidine kinase"/>
    <property type="match status" value="1"/>
</dbReference>
<keyword evidence="8" id="KW-1133">Transmembrane helix</keyword>
<dbReference type="PROSITE" id="PS50885">
    <property type="entry name" value="HAMP"/>
    <property type="match status" value="1"/>
</dbReference>
<accession>A0A1V8M911</accession>
<dbReference type="GO" id="GO:0046983">
    <property type="term" value="F:protein dimerization activity"/>
    <property type="evidence" value="ECO:0007669"/>
    <property type="project" value="InterPro"/>
</dbReference>
<dbReference type="PROSITE" id="PS50109">
    <property type="entry name" value="HIS_KIN"/>
    <property type="match status" value="1"/>
</dbReference>
<dbReference type="Pfam" id="PF02518">
    <property type="entry name" value="HATPase_c"/>
    <property type="match status" value="1"/>
</dbReference>
<comment type="caution">
    <text evidence="11">The sequence shown here is derived from an EMBL/GenBank/DDBJ whole genome shotgun (WGS) entry which is preliminary data.</text>
</comment>
<evidence type="ECO:0000313" key="11">
    <source>
        <dbReference type="EMBL" id="OQK18110.1"/>
    </source>
</evidence>
<feature type="transmembrane region" description="Helical" evidence="8">
    <location>
        <begin position="6"/>
        <end position="28"/>
    </location>
</feature>
<dbReference type="Gene3D" id="1.20.5.1930">
    <property type="match status" value="1"/>
</dbReference>
<keyword evidence="7" id="KW-0902">Two-component regulatory system</keyword>
<dbReference type="EC" id="2.7.13.3" evidence="3"/>
<dbReference type="AlphaFoldDB" id="A0A1V8M911"/>
<comment type="subcellular location">
    <subcellularLocation>
        <location evidence="2">Membrane</location>
    </subcellularLocation>
</comment>
<comment type="catalytic activity">
    <reaction evidence="1">
        <text>ATP + protein L-histidine = ADP + protein N-phospho-L-histidine.</text>
        <dbReference type="EC" id="2.7.13.3"/>
    </reaction>
</comment>
<dbReference type="PANTHER" id="PTHR24421">
    <property type="entry name" value="NITRATE/NITRITE SENSOR PROTEIN NARX-RELATED"/>
    <property type="match status" value="1"/>
</dbReference>
<dbReference type="InterPro" id="IPR011712">
    <property type="entry name" value="Sig_transdc_His_kin_sub3_dim/P"/>
</dbReference>
<reference evidence="11 12" key="1">
    <citation type="submission" date="2015-12" db="EMBL/GenBank/DDBJ databases">
        <authorList>
            <person name="Shamseldin A."/>
            <person name="Moawad H."/>
            <person name="Abd El-Rahim W.M."/>
            <person name="Sadowsky M.J."/>
        </authorList>
    </citation>
    <scope>NUCLEOTIDE SEQUENCE [LARGE SCALE GENOMIC DNA]</scope>
    <source>
        <strain evidence="11 12">WF1</strain>
    </source>
</reference>
<evidence type="ECO:0000256" key="6">
    <source>
        <dbReference type="ARBA" id="ARBA00022777"/>
    </source>
</evidence>
<organism evidence="11 12">
    <name type="scientific">Methyloprofundus sedimenti</name>
    <dbReference type="NCBI Taxonomy" id="1420851"/>
    <lineage>
        <taxon>Bacteria</taxon>
        <taxon>Pseudomonadati</taxon>
        <taxon>Pseudomonadota</taxon>
        <taxon>Gammaproteobacteria</taxon>
        <taxon>Methylococcales</taxon>
        <taxon>Methylococcaceae</taxon>
        <taxon>Methyloprofundus</taxon>
    </lineage>
</organism>
<dbReference type="PANTHER" id="PTHR24421:SF58">
    <property type="entry name" value="SIGNAL TRANSDUCTION HISTIDINE-PROTEIN KINASE_PHOSPHATASE UHPB"/>
    <property type="match status" value="1"/>
</dbReference>
<feature type="transmembrane region" description="Helical" evidence="8">
    <location>
        <begin position="158"/>
        <end position="178"/>
    </location>
</feature>
<keyword evidence="6 11" id="KW-0418">Kinase</keyword>
<keyword evidence="5" id="KW-0808">Transferase</keyword>
<dbReference type="CDD" id="cd16917">
    <property type="entry name" value="HATPase_UhpB-NarQ-NarX-like"/>
    <property type="match status" value="1"/>
</dbReference>